<dbReference type="EMBL" id="CAEZXK010000006">
    <property type="protein sequence ID" value="CAB4681989.1"/>
    <property type="molecule type" value="Genomic_DNA"/>
</dbReference>
<evidence type="ECO:0000313" key="2">
    <source>
        <dbReference type="EMBL" id="CAB4681989.1"/>
    </source>
</evidence>
<keyword evidence="1" id="KW-1133">Transmembrane helix</keyword>
<dbReference type="Pfam" id="PF04134">
    <property type="entry name" value="DCC1-like"/>
    <property type="match status" value="1"/>
</dbReference>
<proteinExistence type="predicted"/>
<organism evidence="2">
    <name type="scientific">freshwater metagenome</name>
    <dbReference type="NCBI Taxonomy" id="449393"/>
    <lineage>
        <taxon>unclassified sequences</taxon>
        <taxon>metagenomes</taxon>
        <taxon>ecological metagenomes</taxon>
    </lineage>
</organism>
<dbReference type="AlphaFoldDB" id="A0A6J6N7B9"/>
<gene>
    <name evidence="2" type="ORF">UFOPK2370_00370</name>
</gene>
<name>A0A6J6N7B9_9ZZZZ</name>
<dbReference type="GO" id="GO:0015035">
    <property type="term" value="F:protein-disulfide reductase activity"/>
    <property type="evidence" value="ECO:0007669"/>
    <property type="project" value="InterPro"/>
</dbReference>
<feature type="transmembrane region" description="Helical" evidence="1">
    <location>
        <begin position="81"/>
        <end position="106"/>
    </location>
</feature>
<sequence length="113" mass="12403">MPASAPTLIFDGDCGFCRRSLDWGQRNLTAFPRAIPSSSTEARQAGLSQAQLEESIWIIGLDKPLAAADAAAFILKLQPNVLWSALGMLMSIWPISVIARAVYFWVARNRGRL</sequence>
<reference evidence="2" key="1">
    <citation type="submission" date="2020-05" db="EMBL/GenBank/DDBJ databases">
        <authorList>
            <person name="Chiriac C."/>
            <person name="Salcher M."/>
            <person name="Ghai R."/>
            <person name="Kavagutti S V."/>
        </authorList>
    </citation>
    <scope>NUCLEOTIDE SEQUENCE</scope>
</reference>
<protein>
    <submittedName>
        <fullName evidence="2">Unannotated protein</fullName>
    </submittedName>
</protein>
<keyword evidence="1" id="KW-0472">Membrane</keyword>
<dbReference type="InterPro" id="IPR007263">
    <property type="entry name" value="DCC1-like"/>
</dbReference>
<evidence type="ECO:0000256" key="1">
    <source>
        <dbReference type="SAM" id="Phobius"/>
    </source>
</evidence>
<accession>A0A6J6N7B9</accession>
<keyword evidence="1" id="KW-0812">Transmembrane</keyword>